<dbReference type="GO" id="GO:0006310">
    <property type="term" value="P:DNA recombination"/>
    <property type="evidence" value="ECO:0007669"/>
    <property type="project" value="TreeGrafter"/>
</dbReference>
<dbReference type="GO" id="GO:0003677">
    <property type="term" value="F:DNA binding"/>
    <property type="evidence" value="ECO:0007669"/>
    <property type="project" value="UniProtKB-KW"/>
</dbReference>
<dbReference type="GO" id="GO:0005524">
    <property type="term" value="F:ATP binding"/>
    <property type="evidence" value="ECO:0007669"/>
    <property type="project" value="UniProtKB-KW"/>
</dbReference>
<dbReference type="GO" id="GO:0043138">
    <property type="term" value="F:3'-5' DNA helicase activity"/>
    <property type="evidence" value="ECO:0007669"/>
    <property type="project" value="TreeGrafter"/>
</dbReference>
<keyword evidence="2" id="KW-0067">ATP-binding</keyword>
<dbReference type="Gene3D" id="3.40.1440.60">
    <property type="entry name" value="PriA, 3(prime) DNA-binding domain"/>
    <property type="match status" value="1"/>
</dbReference>
<dbReference type="PANTHER" id="PTHR30580">
    <property type="entry name" value="PRIMOSOMAL PROTEIN N"/>
    <property type="match status" value="1"/>
</dbReference>
<name>A0A382JVP8_9ZZZZ</name>
<dbReference type="Gene3D" id="3.40.50.300">
    <property type="entry name" value="P-loop containing nucleotide triphosphate hydrolases"/>
    <property type="match status" value="1"/>
</dbReference>
<keyword evidence="3" id="KW-0238">DNA-binding</keyword>
<dbReference type="InterPro" id="IPR042115">
    <property type="entry name" value="PriA_3primeBD_sf"/>
</dbReference>
<keyword evidence="1" id="KW-0547">Nucleotide-binding</keyword>
<dbReference type="GO" id="GO:0006302">
    <property type="term" value="P:double-strand break repair"/>
    <property type="evidence" value="ECO:0007669"/>
    <property type="project" value="TreeGrafter"/>
</dbReference>
<dbReference type="EMBL" id="UINC01076339">
    <property type="protein sequence ID" value="SVC15412.1"/>
    <property type="molecule type" value="Genomic_DNA"/>
</dbReference>
<dbReference type="PROSITE" id="PS51192">
    <property type="entry name" value="HELICASE_ATP_BIND_1"/>
    <property type="match status" value="1"/>
</dbReference>
<protein>
    <recommendedName>
        <fullName evidence="4">Helicase ATP-binding domain-containing protein</fullName>
    </recommendedName>
</protein>
<dbReference type="InterPro" id="IPR014001">
    <property type="entry name" value="Helicase_ATP-bd"/>
</dbReference>
<evidence type="ECO:0000256" key="2">
    <source>
        <dbReference type="ARBA" id="ARBA00022840"/>
    </source>
</evidence>
<dbReference type="Pfam" id="PF00270">
    <property type="entry name" value="DEAD"/>
    <property type="match status" value="1"/>
</dbReference>
<proteinExistence type="predicted"/>
<accession>A0A382JVP8</accession>
<feature type="non-terminal residue" evidence="5">
    <location>
        <position position="331"/>
    </location>
</feature>
<dbReference type="GO" id="GO:0006270">
    <property type="term" value="P:DNA replication initiation"/>
    <property type="evidence" value="ECO:0007669"/>
    <property type="project" value="TreeGrafter"/>
</dbReference>
<evidence type="ECO:0000259" key="4">
    <source>
        <dbReference type="PROSITE" id="PS51192"/>
    </source>
</evidence>
<evidence type="ECO:0000313" key="5">
    <source>
        <dbReference type="EMBL" id="SVC15412.1"/>
    </source>
</evidence>
<dbReference type="PANTHER" id="PTHR30580:SF0">
    <property type="entry name" value="PRIMOSOMAL PROTEIN N"/>
    <property type="match status" value="1"/>
</dbReference>
<dbReference type="Pfam" id="PF17764">
    <property type="entry name" value="PriA_3primeBD"/>
    <property type="match status" value="1"/>
</dbReference>
<organism evidence="5">
    <name type="scientific">marine metagenome</name>
    <dbReference type="NCBI Taxonomy" id="408172"/>
    <lineage>
        <taxon>unclassified sequences</taxon>
        <taxon>metagenomes</taxon>
        <taxon>ecological metagenomes</taxon>
    </lineage>
</organism>
<dbReference type="InterPro" id="IPR041222">
    <property type="entry name" value="PriA_3primeBD"/>
</dbReference>
<sequence length="331" mass="36220">MVEMTASPPEQEPDRTVSVLLPVPPSRPYDYLVPPGLSVSPGDFVDVPLAGRRELGVVWGPGSGGFPLSKLKSIINRRALNGLSVGLRNLVDWVGEYYAVPSGMALRMALSAPAALREPKPTKFYKDAGSRPARLTPQRARVFRTLSDGAPRVLSDILLDAQVGSGVVKYLEVGGHLHVSYVHCPPKAEVPDPEHFAPKLSAAQESAANSLRRQVEASKFKVTVLDGVTGAGKTEVYFEAIGTALRLGYQILILVPEIALTEDWIRRFEARFGVRPWAWHSEIGSASRRENWRRAHSSTVGVFVGTRSALFLPFHNLGLIVVDEEHDPSYK</sequence>
<gene>
    <name evidence="5" type="ORF">METZ01_LOCUS268266</name>
</gene>
<feature type="domain" description="Helicase ATP-binding" evidence="4">
    <location>
        <begin position="214"/>
        <end position="331"/>
    </location>
</feature>
<dbReference type="InterPro" id="IPR011545">
    <property type="entry name" value="DEAD/DEAH_box_helicase_dom"/>
</dbReference>
<reference evidence="5" key="1">
    <citation type="submission" date="2018-05" db="EMBL/GenBank/DDBJ databases">
        <authorList>
            <person name="Lanie J.A."/>
            <person name="Ng W.-L."/>
            <person name="Kazmierczak K.M."/>
            <person name="Andrzejewski T.M."/>
            <person name="Davidsen T.M."/>
            <person name="Wayne K.J."/>
            <person name="Tettelin H."/>
            <person name="Glass J.I."/>
            <person name="Rusch D."/>
            <person name="Podicherti R."/>
            <person name="Tsui H.-C.T."/>
            <person name="Winkler M.E."/>
        </authorList>
    </citation>
    <scope>NUCLEOTIDE SEQUENCE</scope>
</reference>
<evidence type="ECO:0000256" key="3">
    <source>
        <dbReference type="ARBA" id="ARBA00023125"/>
    </source>
</evidence>
<evidence type="ECO:0000256" key="1">
    <source>
        <dbReference type="ARBA" id="ARBA00022741"/>
    </source>
</evidence>
<dbReference type="SUPFAM" id="SSF52540">
    <property type="entry name" value="P-loop containing nucleoside triphosphate hydrolases"/>
    <property type="match status" value="1"/>
</dbReference>
<dbReference type="InterPro" id="IPR027417">
    <property type="entry name" value="P-loop_NTPase"/>
</dbReference>
<dbReference type="AlphaFoldDB" id="A0A382JVP8"/>